<keyword evidence="6" id="KW-1185">Reference proteome</keyword>
<feature type="domain" description="DUF7791" evidence="4">
    <location>
        <begin position="557"/>
        <end position="685"/>
    </location>
</feature>
<dbReference type="EMBL" id="JABCIY010000168">
    <property type="protein sequence ID" value="KAF7190662.1"/>
    <property type="molecule type" value="Genomic_DNA"/>
</dbReference>
<dbReference type="InterPro" id="IPR056884">
    <property type="entry name" value="NPHP3-like_N"/>
</dbReference>
<evidence type="ECO:0000259" key="4">
    <source>
        <dbReference type="Pfam" id="PF25053"/>
    </source>
</evidence>
<dbReference type="SUPFAM" id="SSF52540">
    <property type="entry name" value="P-loop containing nucleoside triphosphate hydrolases"/>
    <property type="match status" value="1"/>
</dbReference>
<sequence length="810" mass="90730">MLDPLTSLGLVVNIVQLVEFGLKAVSKGRELAQKGSTAEHRHFEVLARETEELCAEIRNQPAFIRAANLEKSDPQETSIESGDGTADPYADTHSAIRNLADETRDVSRELGHMLKGLKIADGASQGVKDSLKRKRALAGGLMKAIWHDHDLKDLRDRLLRLQQQMTLRLTIMQSQASTEILQNLGHLSRIIEEQRSGRLTELENRIAALQCKSQPVGESSNQDDASSSLSAGLGQMAAQTRQINTCIHILNTLRFEELILREDSIAETHQGTFRWIFLKSELGFTKWLSKGNGMFWVTGKPGSGKSTLMKFIARHEHTSDLLSQWAHGKKVVIAHHYFWNAGTSMQKSRVGLLRTLLYWIVYHSPEVALEDIPRRFHDGHSIGSLPWTLPELCKALAACGKQGTLDCRFCFFIDGLDEYRDDHLDLVEFISSLSKSPNIKICVSSRPWNVFTCAYKDLAQGQLTVQDLTKGDISKLVRDRMADDQHFQDLQIMDEEGCANLIRDIGIKSQGVFLWVVLVVRSLLRGLSNEDDLATLRIRLDEYPDTLDDYFQRMFERIEKIYQTHSARIMLTALNAEKPLALTTPKYLAQEISAPDYALQLPVRNYGQQVLGSDQIAASQRYLDARCADLLEINACNICFLHRTARDFLSQRHMKERLNEQAGFDFDVHLSHARLLLAETKSLAGDGAELGVLICELLGCEPSISKRNLSTFRALLDNLDEHGVDIFDTQCSPVAFMDDTENGRLLIDEARGSYEDSVHAFQIAAALVRLRGSDEKLDDADAQTGAEVQDEASDAKLLFGVAAVDAEHSF</sequence>
<dbReference type="Proteomes" id="UP000660729">
    <property type="component" value="Unassembled WGS sequence"/>
</dbReference>
<evidence type="ECO:0000313" key="5">
    <source>
        <dbReference type="EMBL" id="KAF7190662.1"/>
    </source>
</evidence>
<evidence type="ECO:0000256" key="1">
    <source>
        <dbReference type="ARBA" id="ARBA00022737"/>
    </source>
</evidence>
<name>A0A8H6VHH7_9PEZI</name>
<evidence type="ECO:0000259" key="3">
    <source>
        <dbReference type="Pfam" id="PF24883"/>
    </source>
</evidence>
<evidence type="ECO:0000256" key="2">
    <source>
        <dbReference type="SAM" id="MobiDB-lite"/>
    </source>
</evidence>
<dbReference type="Pfam" id="PF24883">
    <property type="entry name" value="NPHP3_N"/>
    <property type="match status" value="1"/>
</dbReference>
<proteinExistence type="predicted"/>
<feature type="domain" description="Nephrocystin 3-like N-terminal" evidence="3">
    <location>
        <begin position="271"/>
        <end position="446"/>
    </location>
</feature>
<dbReference type="Gene3D" id="3.40.50.300">
    <property type="entry name" value="P-loop containing nucleotide triphosphate hydrolases"/>
    <property type="match status" value="1"/>
</dbReference>
<dbReference type="PANTHER" id="PTHR10039:SF5">
    <property type="entry name" value="NACHT DOMAIN-CONTAINING PROTEIN"/>
    <property type="match status" value="1"/>
</dbReference>
<dbReference type="AlphaFoldDB" id="A0A8H6VHH7"/>
<accession>A0A8H6VHH7</accession>
<organism evidence="5 6">
    <name type="scientific">Pseudocercospora fuligena</name>
    <dbReference type="NCBI Taxonomy" id="685502"/>
    <lineage>
        <taxon>Eukaryota</taxon>
        <taxon>Fungi</taxon>
        <taxon>Dikarya</taxon>
        <taxon>Ascomycota</taxon>
        <taxon>Pezizomycotina</taxon>
        <taxon>Dothideomycetes</taxon>
        <taxon>Dothideomycetidae</taxon>
        <taxon>Mycosphaerellales</taxon>
        <taxon>Mycosphaerellaceae</taxon>
        <taxon>Pseudocercospora</taxon>
    </lineage>
</organism>
<dbReference type="Pfam" id="PF25053">
    <property type="entry name" value="DUF7791"/>
    <property type="match status" value="1"/>
</dbReference>
<protein>
    <submittedName>
        <fullName evidence="5">Vegetative incompatibility protein HET-E-1</fullName>
    </submittedName>
</protein>
<keyword evidence="1" id="KW-0677">Repeat</keyword>
<dbReference type="InterPro" id="IPR027417">
    <property type="entry name" value="P-loop_NTPase"/>
</dbReference>
<gene>
    <name evidence="5" type="ORF">HII31_07821</name>
</gene>
<dbReference type="OrthoDB" id="3650613at2759"/>
<feature type="region of interest" description="Disordered" evidence="2">
    <location>
        <begin position="69"/>
        <end position="91"/>
    </location>
</feature>
<reference evidence="5" key="1">
    <citation type="submission" date="2020-04" db="EMBL/GenBank/DDBJ databases">
        <title>Draft genome resource of the tomato pathogen Pseudocercospora fuligena.</title>
        <authorList>
            <person name="Zaccaron A."/>
        </authorList>
    </citation>
    <scope>NUCLEOTIDE SEQUENCE</scope>
    <source>
        <strain evidence="5">PF001</strain>
    </source>
</reference>
<evidence type="ECO:0000313" key="6">
    <source>
        <dbReference type="Proteomes" id="UP000660729"/>
    </source>
</evidence>
<comment type="caution">
    <text evidence="5">The sequence shown here is derived from an EMBL/GenBank/DDBJ whole genome shotgun (WGS) entry which is preliminary data.</text>
</comment>
<dbReference type="InterPro" id="IPR056693">
    <property type="entry name" value="DUF7791"/>
</dbReference>
<dbReference type="PANTHER" id="PTHR10039">
    <property type="entry name" value="AMELOGENIN"/>
    <property type="match status" value="1"/>
</dbReference>